<keyword evidence="7 10" id="KW-0472">Membrane</keyword>
<dbReference type="GO" id="GO:0004984">
    <property type="term" value="F:olfactory receptor activity"/>
    <property type="evidence" value="ECO:0007669"/>
    <property type="project" value="InterPro"/>
</dbReference>
<protein>
    <recommendedName>
        <fullName evidence="13">Odorant receptor</fullName>
    </recommendedName>
</protein>
<keyword evidence="3" id="KW-0716">Sensory transduction</keyword>
<keyword evidence="9" id="KW-0807">Transducer</keyword>
<dbReference type="EnsemblMetazoa" id="AMEM019443-RA">
    <property type="protein sequence ID" value="AMEM019443-PA"/>
    <property type="gene ID" value="AMEM019443"/>
</dbReference>
<evidence type="ECO:0000256" key="10">
    <source>
        <dbReference type="SAM" id="Phobius"/>
    </source>
</evidence>
<dbReference type="InterPro" id="IPR004117">
    <property type="entry name" value="7tm6_olfct_rcpt"/>
</dbReference>
<evidence type="ECO:0000256" key="5">
    <source>
        <dbReference type="ARBA" id="ARBA00022725"/>
    </source>
</evidence>
<feature type="transmembrane region" description="Helical" evidence="10">
    <location>
        <begin position="260"/>
        <end position="282"/>
    </location>
</feature>
<feature type="transmembrane region" description="Helical" evidence="10">
    <location>
        <begin position="35"/>
        <end position="55"/>
    </location>
</feature>
<feature type="transmembrane region" description="Helical" evidence="10">
    <location>
        <begin position="181"/>
        <end position="201"/>
    </location>
</feature>
<dbReference type="Pfam" id="PF02949">
    <property type="entry name" value="7tm_6"/>
    <property type="match status" value="1"/>
</dbReference>
<dbReference type="Proteomes" id="UP000075903">
    <property type="component" value="Unassembled WGS sequence"/>
</dbReference>
<feature type="transmembrane region" description="Helical" evidence="10">
    <location>
        <begin position="61"/>
        <end position="83"/>
    </location>
</feature>
<dbReference type="GO" id="GO:0007165">
    <property type="term" value="P:signal transduction"/>
    <property type="evidence" value="ECO:0007669"/>
    <property type="project" value="UniProtKB-KW"/>
</dbReference>
<comment type="subcellular location">
    <subcellularLocation>
        <location evidence="1">Cell membrane</location>
        <topology evidence="1">Multi-pass membrane protein</topology>
    </subcellularLocation>
</comment>
<sequence>MNFLRQEKPAGMPHISIKLLRVFGVTGRLEERFRILPVMMTYVFCIVVPKCFYGYPNQEIAIIGIAELFFLTNSFCGMFLLFLNRHKLAEFIRHVRTFSLTESPPAVVQHLTTQHDFIHKITRIYCIVVMFAAHFYVLTPFLSTLYAFYGTVRNDNATMHFALQLEENFYGLQARTTTSHYLLFGMIMTPTVYLCAFTGTVKSVTICDITIHCILYVQLVQLKLRTVTQDNTFRHELKMVVKMHQDALNCASLLESITSLVLLLQLILCVLIWSSMLLYFTVSGFDLNFISLIVLFVFDTTETFAYCYLGEQLSYESARVAHIVYNSGWERQNTYVQKDLQLIIARAQRPVGITAGKFCYMNMVQLGIVSCDSENYLLFLCYIEGSDLTLFVCALQLYRF</sequence>
<dbReference type="STRING" id="30066.A0A2Y9D367"/>
<evidence type="ECO:0000256" key="2">
    <source>
        <dbReference type="ARBA" id="ARBA00022475"/>
    </source>
</evidence>
<evidence type="ECO:0000256" key="6">
    <source>
        <dbReference type="ARBA" id="ARBA00022989"/>
    </source>
</evidence>
<dbReference type="GO" id="GO:0005549">
    <property type="term" value="F:odorant binding"/>
    <property type="evidence" value="ECO:0007669"/>
    <property type="project" value="InterPro"/>
</dbReference>
<evidence type="ECO:0000256" key="3">
    <source>
        <dbReference type="ARBA" id="ARBA00022606"/>
    </source>
</evidence>
<dbReference type="PANTHER" id="PTHR21137:SF35">
    <property type="entry name" value="ODORANT RECEPTOR 19A-RELATED"/>
    <property type="match status" value="1"/>
</dbReference>
<keyword evidence="4 10" id="KW-0812">Transmembrane</keyword>
<evidence type="ECO:0008006" key="13">
    <source>
        <dbReference type="Google" id="ProtNLM"/>
    </source>
</evidence>
<dbReference type="VEuPathDB" id="VectorBase:AMEM019443"/>
<evidence type="ECO:0000256" key="8">
    <source>
        <dbReference type="ARBA" id="ARBA00023170"/>
    </source>
</evidence>
<name>A0A2Y9D367_ANOME</name>
<evidence type="ECO:0000256" key="4">
    <source>
        <dbReference type="ARBA" id="ARBA00022692"/>
    </source>
</evidence>
<keyword evidence="12" id="KW-1185">Reference proteome</keyword>
<keyword evidence="5" id="KW-0552">Olfaction</keyword>
<evidence type="ECO:0000256" key="1">
    <source>
        <dbReference type="ARBA" id="ARBA00004651"/>
    </source>
</evidence>
<evidence type="ECO:0000313" key="11">
    <source>
        <dbReference type="EnsemblMetazoa" id="AMEM019443-PA"/>
    </source>
</evidence>
<dbReference type="GO" id="GO:0005886">
    <property type="term" value="C:plasma membrane"/>
    <property type="evidence" value="ECO:0007669"/>
    <property type="project" value="UniProtKB-SubCell"/>
</dbReference>
<reference evidence="11" key="1">
    <citation type="submission" date="2020-05" db="UniProtKB">
        <authorList>
            <consortium name="EnsemblMetazoa"/>
        </authorList>
    </citation>
    <scope>IDENTIFICATION</scope>
    <source>
        <strain evidence="11">MAF</strain>
    </source>
</reference>
<proteinExistence type="predicted"/>
<feature type="transmembrane region" description="Helical" evidence="10">
    <location>
        <begin position="124"/>
        <end position="149"/>
    </location>
</feature>
<dbReference type="AlphaFoldDB" id="A0A2Y9D367"/>
<accession>A0A2Y9D367</accession>
<evidence type="ECO:0000313" key="12">
    <source>
        <dbReference type="Proteomes" id="UP000075903"/>
    </source>
</evidence>
<dbReference type="PANTHER" id="PTHR21137">
    <property type="entry name" value="ODORANT RECEPTOR"/>
    <property type="match status" value="1"/>
</dbReference>
<keyword evidence="8" id="KW-0675">Receptor</keyword>
<evidence type="ECO:0000256" key="7">
    <source>
        <dbReference type="ARBA" id="ARBA00023136"/>
    </source>
</evidence>
<dbReference type="VEuPathDB" id="VectorBase:AMEM21_015857"/>
<keyword evidence="6 10" id="KW-1133">Transmembrane helix</keyword>
<organism evidence="11 12">
    <name type="scientific">Anopheles merus</name>
    <name type="common">Mosquito</name>
    <dbReference type="NCBI Taxonomy" id="30066"/>
    <lineage>
        <taxon>Eukaryota</taxon>
        <taxon>Metazoa</taxon>
        <taxon>Ecdysozoa</taxon>
        <taxon>Arthropoda</taxon>
        <taxon>Hexapoda</taxon>
        <taxon>Insecta</taxon>
        <taxon>Pterygota</taxon>
        <taxon>Neoptera</taxon>
        <taxon>Endopterygota</taxon>
        <taxon>Diptera</taxon>
        <taxon>Nematocera</taxon>
        <taxon>Culicoidea</taxon>
        <taxon>Culicidae</taxon>
        <taxon>Anophelinae</taxon>
        <taxon>Anopheles</taxon>
    </lineage>
</organism>
<keyword evidence="2" id="KW-1003">Cell membrane</keyword>
<evidence type="ECO:0000256" key="9">
    <source>
        <dbReference type="ARBA" id="ARBA00023224"/>
    </source>
</evidence>